<evidence type="ECO:0000256" key="1">
    <source>
        <dbReference type="ARBA" id="ARBA00010541"/>
    </source>
</evidence>
<dbReference type="Pfam" id="PF00076">
    <property type="entry name" value="RRM_1"/>
    <property type="match status" value="1"/>
</dbReference>
<keyword evidence="5" id="KW-0694">RNA-binding</keyword>
<dbReference type="InterPro" id="IPR000504">
    <property type="entry name" value="RRM_dom"/>
</dbReference>
<keyword evidence="9" id="KW-1185">Reference proteome</keyword>
<comment type="similarity">
    <text evidence="1">Belongs to the peptidase S1C family.</text>
</comment>
<keyword evidence="2" id="KW-0645">Protease</keyword>
<evidence type="ECO:0000313" key="8">
    <source>
        <dbReference type="EMBL" id="KAE8671324.1"/>
    </source>
</evidence>
<dbReference type="Gene3D" id="3.30.70.330">
    <property type="match status" value="1"/>
</dbReference>
<evidence type="ECO:0000256" key="5">
    <source>
        <dbReference type="PROSITE-ProRule" id="PRU00176"/>
    </source>
</evidence>
<dbReference type="InterPro" id="IPR036034">
    <property type="entry name" value="PDZ_sf"/>
</dbReference>
<keyword evidence="3" id="KW-0378">Hydrolase</keyword>
<dbReference type="Gene3D" id="2.30.42.10">
    <property type="match status" value="1"/>
</dbReference>
<evidence type="ECO:0000256" key="6">
    <source>
        <dbReference type="SAM" id="MobiDB-lite"/>
    </source>
</evidence>
<dbReference type="PRINTS" id="PR00834">
    <property type="entry name" value="PROTEASES2C"/>
</dbReference>
<dbReference type="InterPro" id="IPR009003">
    <property type="entry name" value="Peptidase_S1_PA"/>
</dbReference>
<dbReference type="InterPro" id="IPR046449">
    <property type="entry name" value="DEGP_PDZ_sf"/>
</dbReference>
<sequence>MGSMDSSAVGHCQRPSTHDPVAMREWGDLPSELLPSIAVRLGIQYSITIPEMDGATCLASSQGWLLLFREGSMFFFCPFSRAKMELPVPCQLAHLEFSDDVAMFSAPPTSKDCVVCIACRTEQREDLELYLIHRGSNSWTKHKLESFPHKIVYAAYHNGVFYYFDNTCLMVCFSIEDRRIRTGKVISAKSANDRCLPFRFSSNHEKRDRKKRLALVLGEETLVSTCGTRVSSCHPAYKMIPSENTEKAKEPGTRKGVWFQPRFHHIDKKQSCSSFKSHYFHLRLATFTSTSLSYLDARSLKATNNKKRASRKSSPASLRKSNAEKKLPGRLKDDKSSLYADGDSGKGDAGLPKSTGFKSFGSVWSAFIDNLSRRVSRRELRELFSTQGPVVRVFIPKETRNPKYKFSTFAFVHFGNEESLKWAINKLNGSLMDGRRITVGVARFKDARMRSAGQNSSLEMTLKQVSVDTSRSKEKVDISRSFRDVRSYKDALLSNRLKSNVSDQMDMAYEGFNRRNGIKNMWEMHIPSESTSWVKRSLMGIVKHSFELELVQKSLVNEGLEVQIARWGYVWNSCVVTFKSDEEMLDAWSTKKDELLFWFDRLAPLLNDDGIPMAFCLIELSGVPLLCWQNTFLERLAGRWGMVEDIHEETKNREDLSTEKILIRVTSPYDVPEVLTLGAYGRSYTVKIKRGSVLEYNLDFSSKAPVGGSDEIQIGEKFAGEEADRSVSESMESAEHSEEHSRQKVDLWFDKGAFVGLVGAGGENHIPMLNKDGKSINCEVSDCQDLGRNNLGDYAGLGCKVFNFSADGSEAQSVESGQPGSTDFKIIPAGSVIKLDSFGRMDQNQFIVQSVNMEEANNGGIPHSSLMSRSGEGVLTATTKMIDSNVHARKMFSRGRLLHRSNSSLTTRKEEALDKLKGGDDSDFNSTALIRRAKRLLIREALDQASISTVSSPAFSVILEEALATWEVKTKMEKIQRQFFRRSGLNTLQGFSESPAVGSSGGLLSCWDESMFEVENHVINRRFIATFGKFRTSQLRCGFINVYGPSVEEEKACFFEELAGFICGQSIPLCVGGDFNVYLSEEEKIGRAQNRNSIRIFSHFIQQTGLFDLPLHGGRFTWCSNQDIPTFFRLDRFLVDVRFLEAFPETIQYLLPKAISDHNAIFLENGGVSWGKKPFRLFSYLMDEEGFQNLVGSSVQNCKSKHNRAGIFSILKSTKLAIKEWAGNRDQYPAVEIAELERNIHLAEDNFLQMQDYNGCEKAAELRTMRTELWKLYKIEEQIWFQNSRSKWVLYADGDSGKGDAGLPKSTGFKSFGSVWSAFIDNLSRRESRRELRELFSTQGPVVKDDKSVEPGNFQDATFLNAVVKVYCTHTAPDYSLPWQKQRQYTSTGRQDSNLAFMIGDGKLLTNAHCVEHGTQLKVKRRGDDTKYVAKVLARGVDCDIALLSVESQEFWKGAEPLRLGHLPRLQDAVTVVGYPLGGDTISVTKGVVSRIEVTSYAHGSSDLLGIQIDAAINPGNSGGPAFNEQGECIGVAFQKLENPALRVCLQVQSNEGVLVRRVEPTSDANNVLKQGDVIVSFDDVHVGSEGTVPFRSNERIAFRYLISQKFAGDVAELGIIRAGKFMKVQVVLNPRVHLVPYHIDGDQPSYLIIAGLVFTPLSEPLIEEEREESIGLKLLAKARYSLARFKGEQIVILSQVSANEVNIGYEDMGNQQVLKLNGTRIKNIHQLAHLVACCQDKYMVFEFEDNYLAVLEREVAIAASPCILKDYGIPSERSDDLLEPYVESLEDNQVIKHDFGDSPISNLEIGFDGLLWA</sequence>
<name>A0A6A2YEK0_HIBSY</name>
<dbReference type="InterPro" id="IPR036691">
    <property type="entry name" value="Endo/exonu/phosph_ase_sf"/>
</dbReference>
<dbReference type="Gene3D" id="3.60.10.10">
    <property type="entry name" value="Endonuclease/exonuclease/phosphatase"/>
    <property type="match status" value="1"/>
</dbReference>
<dbReference type="CDD" id="cd06779">
    <property type="entry name" value="cpPDZ_Deg_HtrA-like"/>
    <property type="match status" value="1"/>
</dbReference>
<dbReference type="InterPro" id="IPR005174">
    <property type="entry name" value="KIB1-4_b-propeller"/>
</dbReference>
<dbReference type="EMBL" id="VEPZ02001477">
    <property type="protein sequence ID" value="KAE8671324.1"/>
    <property type="molecule type" value="Genomic_DNA"/>
</dbReference>
<evidence type="ECO:0000256" key="3">
    <source>
        <dbReference type="ARBA" id="ARBA00022801"/>
    </source>
</evidence>
<keyword evidence="4" id="KW-0720">Serine protease</keyword>
<dbReference type="GO" id="GO:0003723">
    <property type="term" value="F:RNA binding"/>
    <property type="evidence" value="ECO:0007669"/>
    <property type="project" value="UniProtKB-UniRule"/>
</dbReference>
<dbReference type="SUPFAM" id="SSF56219">
    <property type="entry name" value="DNase I-like"/>
    <property type="match status" value="1"/>
</dbReference>
<evidence type="ECO:0000256" key="4">
    <source>
        <dbReference type="ARBA" id="ARBA00022825"/>
    </source>
</evidence>
<dbReference type="InterPro" id="IPR035979">
    <property type="entry name" value="RBD_domain_sf"/>
</dbReference>
<gene>
    <name evidence="8" type="ORF">F3Y22_tig00111983pilonHSYRG00169</name>
</gene>
<dbReference type="Pfam" id="PF13365">
    <property type="entry name" value="Trypsin_2"/>
    <property type="match status" value="1"/>
</dbReference>
<organism evidence="8 9">
    <name type="scientific">Hibiscus syriacus</name>
    <name type="common">Rose of Sharon</name>
    <dbReference type="NCBI Taxonomy" id="106335"/>
    <lineage>
        <taxon>Eukaryota</taxon>
        <taxon>Viridiplantae</taxon>
        <taxon>Streptophyta</taxon>
        <taxon>Embryophyta</taxon>
        <taxon>Tracheophyta</taxon>
        <taxon>Spermatophyta</taxon>
        <taxon>Magnoliopsida</taxon>
        <taxon>eudicotyledons</taxon>
        <taxon>Gunneridae</taxon>
        <taxon>Pentapetalae</taxon>
        <taxon>rosids</taxon>
        <taxon>malvids</taxon>
        <taxon>Malvales</taxon>
        <taxon>Malvaceae</taxon>
        <taxon>Malvoideae</taxon>
        <taxon>Hibiscus</taxon>
    </lineage>
</organism>
<dbReference type="PROSITE" id="PS50102">
    <property type="entry name" value="RRM"/>
    <property type="match status" value="1"/>
</dbReference>
<dbReference type="SUPFAM" id="SSF50156">
    <property type="entry name" value="PDZ domain-like"/>
    <property type="match status" value="1"/>
</dbReference>
<dbReference type="PANTHER" id="PTHR45980:SF6">
    <property type="entry name" value="PROTEASE DO-LIKE 2, CHLOROPLASTIC"/>
    <property type="match status" value="1"/>
</dbReference>
<dbReference type="InterPro" id="IPR012677">
    <property type="entry name" value="Nucleotide-bd_a/b_plait_sf"/>
</dbReference>
<dbReference type="CDD" id="cd00590">
    <property type="entry name" value="RRM_SF"/>
    <property type="match status" value="1"/>
</dbReference>
<evidence type="ECO:0000313" key="9">
    <source>
        <dbReference type="Proteomes" id="UP000436088"/>
    </source>
</evidence>
<dbReference type="Proteomes" id="UP000436088">
    <property type="component" value="Unassembled WGS sequence"/>
</dbReference>
<protein>
    <submittedName>
        <fullName evidence="8">Protease Do-like 2</fullName>
    </submittedName>
</protein>
<dbReference type="Gene3D" id="3.20.190.20">
    <property type="match status" value="1"/>
</dbReference>
<dbReference type="InterPro" id="IPR041517">
    <property type="entry name" value="DEGP_PDZ"/>
</dbReference>
<dbReference type="InterPro" id="IPR001940">
    <property type="entry name" value="Peptidase_S1C"/>
</dbReference>
<dbReference type="GO" id="GO:0006508">
    <property type="term" value="P:proteolysis"/>
    <property type="evidence" value="ECO:0007669"/>
    <property type="project" value="UniProtKB-KW"/>
</dbReference>
<accession>A0A6A2YEK0</accession>
<feature type="compositionally biased region" description="Basic and acidic residues" evidence="6">
    <location>
        <begin position="321"/>
        <end position="336"/>
    </location>
</feature>
<dbReference type="Pfam" id="PF17815">
    <property type="entry name" value="PDZ_3"/>
    <property type="match status" value="1"/>
</dbReference>
<feature type="domain" description="RRM" evidence="7">
    <location>
        <begin position="364"/>
        <end position="444"/>
    </location>
</feature>
<feature type="region of interest" description="Disordered" evidence="6">
    <location>
        <begin position="303"/>
        <end position="345"/>
    </location>
</feature>
<evidence type="ECO:0000259" key="7">
    <source>
        <dbReference type="PROSITE" id="PS50102"/>
    </source>
</evidence>
<dbReference type="SMART" id="SM00360">
    <property type="entry name" value="RRM"/>
    <property type="match status" value="1"/>
</dbReference>
<dbReference type="Gene3D" id="2.40.10.120">
    <property type="match status" value="1"/>
</dbReference>
<proteinExistence type="inferred from homology"/>
<dbReference type="SUPFAM" id="SSF54928">
    <property type="entry name" value="RNA-binding domain, RBD"/>
    <property type="match status" value="1"/>
</dbReference>
<evidence type="ECO:0000256" key="2">
    <source>
        <dbReference type="ARBA" id="ARBA00022670"/>
    </source>
</evidence>
<dbReference type="GO" id="GO:0004252">
    <property type="term" value="F:serine-type endopeptidase activity"/>
    <property type="evidence" value="ECO:0007669"/>
    <property type="project" value="InterPro"/>
</dbReference>
<dbReference type="Pfam" id="PF03478">
    <property type="entry name" value="Beta-prop_KIB1-4"/>
    <property type="match status" value="1"/>
</dbReference>
<comment type="caution">
    <text evidence="8">The sequence shown here is derived from an EMBL/GenBank/DDBJ whole genome shotgun (WGS) entry which is preliminary data.</text>
</comment>
<reference evidence="8" key="1">
    <citation type="submission" date="2019-09" db="EMBL/GenBank/DDBJ databases">
        <title>Draft genome information of white flower Hibiscus syriacus.</title>
        <authorList>
            <person name="Kim Y.-M."/>
        </authorList>
    </citation>
    <scope>NUCLEOTIDE SEQUENCE [LARGE SCALE GENOMIC DNA]</scope>
    <source>
        <strain evidence="8">YM2019G1</strain>
    </source>
</reference>
<dbReference type="PANTHER" id="PTHR45980">
    <property type="match status" value="1"/>
</dbReference>
<dbReference type="SUPFAM" id="SSF50494">
    <property type="entry name" value="Trypsin-like serine proteases"/>
    <property type="match status" value="1"/>
</dbReference>